<feature type="coiled-coil region" evidence="1">
    <location>
        <begin position="343"/>
        <end position="377"/>
    </location>
</feature>
<feature type="compositionally biased region" description="Polar residues" evidence="2">
    <location>
        <begin position="637"/>
        <end position="647"/>
    </location>
</feature>
<evidence type="ECO:0000256" key="1">
    <source>
        <dbReference type="SAM" id="Coils"/>
    </source>
</evidence>
<feature type="coiled-coil region" evidence="1">
    <location>
        <begin position="128"/>
        <end position="195"/>
    </location>
</feature>
<dbReference type="VEuPathDB" id="GiardiaDB:GL50581_2647"/>
<proteinExistence type="predicted"/>
<dbReference type="InterPro" id="IPR038929">
    <property type="entry name" value="CCDC13"/>
</dbReference>
<gene>
    <name evidence="3" type="ORF">GSB_151414</name>
</gene>
<evidence type="ECO:0000256" key="2">
    <source>
        <dbReference type="SAM" id="MobiDB-lite"/>
    </source>
</evidence>
<dbReference type="EMBL" id="AHHH01000042">
    <property type="protein sequence ID" value="ESU43639.1"/>
    <property type="molecule type" value="Genomic_DNA"/>
</dbReference>
<sequence length="653" mass="72335">VVYPRPSFGQKTHVQNHWLLSARHRYIIRLAIDSSELRGDVAILGQFFKMDDYVDDPSDDALFDDPDANAGGLGREKIGLHTDENLVQSRAASKQVKVNPTSQGRVRSAKQVAIQPVSENSREMLETIRTLSEENALLLNRVKELSKDTPATEKGSIKKVIVDLNTQIRQLTSANERYKSKILELEQVNKVLNAETSQLSSKLEVMARRQQEPSKIASGRSSQPSSRAPHDKDPDDSVLLKLGQMNIQINALTKENTTLRTMLQKETGEDWTSLKNKTLSTTYRGRAEEISLLKGKLASAQEHIQQLEAELADARELIEIPNNPETAYLGEESRTANYIATLREQYHTQIENLTADVQRQADRLAEKDARIKDLIEKDKKNSVRIASLNNELGVVKTGAKSMLAKAKHDDLTIELLRKYIDSNSNQSKTKDMSMYDQLMLAENAVKASEAKLEAVMQATRASSDQAVYVAAAARLEAHELRAVVERLQYIVDVLARQVRELEDARGKISNLISTMASSSASPEPGAGQLSSHAYEVQIASKDFELQSLRRIVEQLNQAFADICGQRPLTDGNTTAATGQSYEDSRGMDPLLSITSGASSTVAVTAANQAVAKHLIEQKPKRLKRTKEVGDEMYRPASTESGASNDASYEQPVE</sequence>
<dbReference type="AlphaFoldDB" id="V6TYG6"/>
<protein>
    <submittedName>
        <fullName evidence="3">Chromosome segregation protein SMC</fullName>
    </submittedName>
</protein>
<dbReference type="PANTHER" id="PTHR31935">
    <property type="entry name" value="COILED-COIL DOMAIN-CONTAINING PROTEIN 13"/>
    <property type="match status" value="1"/>
</dbReference>
<dbReference type="VEuPathDB" id="GiardiaDB:GL50803_0095895"/>
<feature type="region of interest" description="Disordered" evidence="2">
    <location>
        <begin position="199"/>
        <end position="237"/>
    </location>
</feature>
<feature type="non-terminal residue" evidence="3">
    <location>
        <position position="1"/>
    </location>
</feature>
<dbReference type="PANTHER" id="PTHR31935:SF1">
    <property type="entry name" value="COILED-COIL DOMAIN-CONTAINING PROTEIN 13"/>
    <property type="match status" value="1"/>
</dbReference>
<dbReference type="Proteomes" id="UP000018040">
    <property type="component" value="Unassembled WGS sequence"/>
</dbReference>
<accession>V6TYG6</accession>
<keyword evidence="1" id="KW-0175">Coiled coil</keyword>
<dbReference type="VEuPathDB" id="GiardiaDB:QR46_1665"/>
<dbReference type="VEuPathDB" id="GiardiaDB:DHA2_153547"/>
<dbReference type="OrthoDB" id="10258312at2759"/>
<feature type="coiled-coil region" evidence="1">
    <location>
        <begin position="290"/>
        <end position="317"/>
    </location>
</feature>
<feature type="region of interest" description="Disordered" evidence="2">
    <location>
        <begin position="617"/>
        <end position="653"/>
    </location>
</feature>
<evidence type="ECO:0000313" key="3">
    <source>
        <dbReference type="EMBL" id="ESU43639.1"/>
    </source>
</evidence>
<feature type="compositionally biased region" description="Basic and acidic residues" evidence="2">
    <location>
        <begin position="617"/>
        <end position="633"/>
    </location>
</feature>
<organism evidence="3 4">
    <name type="scientific">Giardia intestinalis</name>
    <name type="common">Giardia lamblia</name>
    <dbReference type="NCBI Taxonomy" id="5741"/>
    <lineage>
        <taxon>Eukaryota</taxon>
        <taxon>Metamonada</taxon>
        <taxon>Diplomonadida</taxon>
        <taxon>Hexamitidae</taxon>
        <taxon>Giardiinae</taxon>
        <taxon>Giardia</taxon>
    </lineage>
</organism>
<evidence type="ECO:0000313" key="4">
    <source>
        <dbReference type="Proteomes" id="UP000018040"/>
    </source>
</evidence>
<comment type="caution">
    <text evidence="3">The sequence shown here is derived from an EMBL/GenBank/DDBJ whole genome shotgun (WGS) entry which is preliminary data.</text>
</comment>
<reference evidence="3 4" key="2">
    <citation type="journal article" date="2013" name="Genome Biol. Evol.">
        <title>Genome sequencing of Giardia lamblia genotypes A2 and B isolates (DH and GS) and comparative analysis with the genomes of genotypes A1 and E (WB and Pig).</title>
        <authorList>
            <person name="Adam R.D."/>
            <person name="Dahlstrom E.W."/>
            <person name="Martens C.A."/>
            <person name="Bruno D.P."/>
            <person name="Barbian K.D."/>
            <person name="Ricklefs S.M."/>
            <person name="Hernandez M.M."/>
            <person name="Narla N.P."/>
            <person name="Patel R.B."/>
            <person name="Porcella S.F."/>
            <person name="Nash T.E."/>
        </authorList>
    </citation>
    <scope>NUCLEOTIDE SEQUENCE [LARGE SCALE GENOMIC DNA]</scope>
    <source>
        <strain evidence="3 4">GS</strain>
    </source>
</reference>
<name>V6TYG6_GIAIN</name>
<reference evidence="4" key="1">
    <citation type="submission" date="2012-02" db="EMBL/GenBank/DDBJ databases">
        <title>Genome sequencing of Giardia lamblia Genotypes A2 and B isolates (DH and GS) and comparative analysis with the genomes of Genotypes A1 and E (WB and Pig).</title>
        <authorList>
            <person name="Adam R."/>
            <person name="Dahlstrom E."/>
            <person name="Martens C."/>
            <person name="Bruno D."/>
            <person name="Barbian K."/>
            <person name="Porcella S.F."/>
            <person name="Nash T."/>
        </authorList>
    </citation>
    <scope>NUCLEOTIDE SEQUENCE</scope>
    <source>
        <strain evidence="4">GS</strain>
    </source>
</reference>